<dbReference type="InterPro" id="IPR036397">
    <property type="entry name" value="RNaseH_sf"/>
</dbReference>
<dbReference type="GO" id="GO:0003676">
    <property type="term" value="F:nucleic acid binding"/>
    <property type="evidence" value="ECO:0007669"/>
    <property type="project" value="InterPro"/>
</dbReference>
<dbReference type="EMBL" id="CP144752">
    <property type="protein sequence ID" value="WVZ89176.1"/>
    <property type="molecule type" value="Genomic_DNA"/>
</dbReference>
<keyword evidence="1" id="KW-0479">Metal-binding</keyword>
<dbReference type="AlphaFoldDB" id="A0AAQ3UCH3"/>
<dbReference type="Proteomes" id="UP001341281">
    <property type="component" value="Chromosome 08"/>
</dbReference>
<dbReference type="InterPro" id="IPR025724">
    <property type="entry name" value="GAG-pre-integrase_dom"/>
</dbReference>
<name>A0AAQ3UCH3_PASNO</name>
<dbReference type="SUPFAM" id="SSF56672">
    <property type="entry name" value="DNA/RNA polymerases"/>
    <property type="match status" value="1"/>
</dbReference>
<sequence length="549" mass="62686">MHDGIVRTLTDVRHIPDMTKNLISFSTLEGNGYKYSGGDRVLKVSKGSLIDLKSANLYRLRSTTITSDVAVISNSLSNFDATNFWHMRLGHMSEFGLQVLSKRGLLDGHSIRKLKFCEHCVFGKHKRVKFNTSTHISKGILDYVWPYFLKDKSEAFSAFKQWMVIIENQTERKVKILRTDNGMEFCSNKFKEYCKSHGIVRHYTIPHIPQQNGVAKCMNRTNHLQSSLHRFWAKAASTPCYLNNCSPSKKTPIEVWSGSLTDYSQLRVFCCTAYAHVDNGKFEPRAIKCIFLGYQYGVKEKIEGNAEPFDYSEAITSVECNNWVTTMQTKMESLEKKGISPSEPARYKVRLVAKGYSQIPSTDFNDVFSPVVKHSSIRMLLSLVAMHDYELEQLDVKTAFLHGELEENIYMDQPEGFVIPGKENLVCKLKKSLYGLKQSPRQWYKRFDSFMLCNGFKRSDCDSCVYLKTVNGSTIYLLLYVDDMLIAAKEKSEIDKLKVQFNEEFEMKDLAATKKFLSSDGLEVDDENLHGLRQKPSNGLEAMLGVGRP</sequence>
<proteinExistence type="predicted"/>
<dbReference type="InterPro" id="IPR043502">
    <property type="entry name" value="DNA/RNA_pol_sf"/>
</dbReference>
<dbReference type="Gene3D" id="3.30.420.10">
    <property type="entry name" value="Ribonuclease H-like superfamily/Ribonuclease H"/>
    <property type="match status" value="1"/>
</dbReference>
<organism evidence="4 5">
    <name type="scientific">Paspalum notatum var. saurae</name>
    <dbReference type="NCBI Taxonomy" id="547442"/>
    <lineage>
        <taxon>Eukaryota</taxon>
        <taxon>Viridiplantae</taxon>
        <taxon>Streptophyta</taxon>
        <taxon>Embryophyta</taxon>
        <taxon>Tracheophyta</taxon>
        <taxon>Spermatophyta</taxon>
        <taxon>Magnoliopsida</taxon>
        <taxon>Liliopsida</taxon>
        <taxon>Poales</taxon>
        <taxon>Poaceae</taxon>
        <taxon>PACMAD clade</taxon>
        <taxon>Panicoideae</taxon>
        <taxon>Andropogonodae</taxon>
        <taxon>Paspaleae</taxon>
        <taxon>Paspalinae</taxon>
        <taxon>Paspalum</taxon>
    </lineage>
</organism>
<feature type="domain" description="Integrase catalytic" evidence="3">
    <location>
        <begin position="175"/>
        <end position="221"/>
    </location>
</feature>
<evidence type="ECO:0000256" key="1">
    <source>
        <dbReference type="ARBA" id="ARBA00022723"/>
    </source>
</evidence>
<dbReference type="InterPro" id="IPR057670">
    <property type="entry name" value="SH3_retrovirus"/>
</dbReference>
<evidence type="ECO:0000256" key="2">
    <source>
        <dbReference type="ARBA" id="ARBA00022801"/>
    </source>
</evidence>
<dbReference type="InterPro" id="IPR039537">
    <property type="entry name" value="Retrotran_Ty1/copia-like"/>
</dbReference>
<dbReference type="InterPro" id="IPR013103">
    <property type="entry name" value="RVT_2"/>
</dbReference>
<keyword evidence="5" id="KW-1185">Reference proteome</keyword>
<dbReference type="GO" id="GO:0016787">
    <property type="term" value="F:hydrolase activity"/>
    <property type="evidence" value="ECO:0007669"/>
    <property type="project" value="UniProtKB-KW"/>
</dbReference>
<evidence type="ECO:0000313" key="4">
    <source>
        <dbReference type="EMBL" id="WVZ89176.1"/>
    </source>
</evidence>
<evidence type="ECO:0000259" key="3">
    <source>
        <dbReference type="PROSITE" id="PS50994"/>
    </source>
</evidence>
<keyword evidence="2" id="KW-0378">Hydrolase</keyword>
<dbReference type="PANTHER" id="PTHR42648:SF28">
    <property type="entry name" value="TRANSPOSON-ENCODED PROTEIN WITH RIBONUCLEASE H-LIKE AND RETROVIRUS ZINC FINGER-LIKE DOMAINS"/>
    <property type="match status" value="1"/>
</dbReference>
<dbReference type="InterPro" id="IPR012337">
    <property type="entry name" value="RNaseH-like_sf"/>
</dbReference>
<evidence type="ECO:0000313" key="5">
    <source>
        <dbReference type="Proteomes" id="UP001341281"/>
    </source>
</evidence>
<protein>
    <recommendedName>
        <fullName evidence="3">Integrase catalytic domain-containing protein</fullName>
    </recommendedName>
</protein>
<gene>
    <name evidence="4" type="ORF">U9M48_035612</name>
</gene>
<dbReference type="GO" id="GO:0046872">
    <property type="term" value="F:metal ion binding"/>
    <property type="evidence" value="ECO:0007669"/>
    <property type="project" value="UniProtKB-KW"/>
</dbReference>
<dbReference type="Pfam" id="PF13976">
    <property type="entry name" value="gag_pre-integrs"/>
    <property type="match status" value="1"/>
</dbReference>
<dbReference type="PANTHER" id="PTHR42648">
    <property type="entry name" value="TRANSPOSASE, PUTATIVE-RELATED"/>
    <property type="match status" value="1"/>
</dbReference>
<dbReference type="GO" id="GO:0015074">
    <property type="term" value="P:DNA integration"/>
    <property type="evidence" value="ECO:0007669"/>
    <property type="project" value="InterPro"/>
</dbReference>
<dbReference type="Pfam" id="PF07727">
    <property type="entry name" value="RVT_2"/>
    <property type="match status" value="1"/>
</dbReference>
<dbReference type="PROSITE" id="PS50994">
    <property type="entry name" value="INTEGRASE"/>
    <property type="match status" value="1"/>
</dbReference>
<dbReference type="Pfam" id="PF25597">
    <property type="entry name" value="SH3_retrovirus"/>
    <property type="match status" value="1"/>
</dbReference>
<dbReference type="InterPro" id="IPR001584">
    <property type="entry name" value="Integrase_cat-core"/>
</dbReference>
<reference evidence="4 5" key="1">
    <citation type="submission" date="2024-02" db="EMBL/GenBank/DDBJ databases">
        <title>High-quality chromosome-scale genome assembly of Pensacola bahiagrass (Paspalum notatum Flugge var. saurae).</title>
        <authorList>
            <person name="Vega J.M."/>
            <person name="Podio M."/>
            <person name="Orjuela J."/>
            <person name="Siena L.A."/>
            <person name="Pessino S.C."/>
            <person name="Combes M.C."/>
            <person name="Mariac C."/>
            <person name="Albertini E."/>
            <person name="Pupilli F."/>
            <person name="Ortiz J.P.A."/>
            <person name="Leblanc O."/>
        </authorList>
    </citation>
    <scope>NUCLEOTIDE SEQUENCE [LARGE SCALE GENOMIC DNA]</scope>
    <source>
        <strain evidence="4">R1</strain>
        <tissue evidence="4">Leaf</tissue>
    </source>
</reference>
<dbReference type="SUPFAM" id="SSF53098">
    <property type="entry name" value="Ribonuclease H-like"/>
    <property type="match status" value="1"/>
</dbReference>
<accession>A0AAQ3UCH3</accession>